<evidence type="ECO:0000256" key="5">
    <source>
        <dbReference type="ARBA" id="ARBA00023098"/>
    </source>
</evidence>
<keyword evidence="6 12" id="KW-0472">Membrane</keyword>
<evidence type="ECO:0000313" key="13">
    <source>
        <dbReference type="EMBL" id="RVT65156.1"/>
    </source>
</evidence>
<evidence type="ECO:0000256" key="6">
    <source>
        <dbReference type="ARBA" id="ARBA00023136"/>
    </source>
</evidence>
<comment type="function">
    <text evidence="12">Catalyzes the formation of phosphatidylethanolamine (PtdEtn) from phosphatidylserine (PtdSer).</text>
</comment>
<comment type="pathway">
    <text evidence="1">Lipid metabolism.</text>
</comment>
<evidence type="ECO:0000256" key="1">
    <source>
        <dbReference type="ARBA" id="ARBA00005189"/>
    </source>
</evidence>
<evidence type="ECO:0000256" key="12">
    <source>
        <dbReference type="HAMAP-Rule" id="MF_00662"/>
    </source>
</evidence>
<feature type="active site" description="Charge relay system; for autoendoproteolytic cleavage activity" evidence="12">
    <location>
        <position position="227"/>
    </location>
</feature>
<dbReference type="PANTHER" id="PTHR10067:SF6">
    <property type="entry name" value="PHOSPHATIDYLSERINE DECARBOXYLASE PROENZYME, MITOCHONDRIAL"/>
    <property type="match status" value="1"/>
</dbReference>
<dbReference type="NCBIfam" id="NF002853">
    <property type="entry name" value="PRK03140.1"/>
    <property type="match status" value="1"/>
</dbReference>
<evidence type="ECO:0000313" key="14">
    <source>
        <dbReference type="Proteomes" id="UP000288024"/>
    </source>
</evidence>
<evidence type="ECO:0000256" key="2">
    <source>
        <dbReference type="ARBA" id="ARBA00022475"/>
    </source>
</evidence>
<dbReference type="EC" id="4.1.1.65" evidence="12"/>
<feature type="site" description="Cleavage (non-hydrolytic); by autocatalysis" evidence="12">
    <location>
        <begin position="226"/>
        <end position="227"/>
    </location>
</feature>
<feature type="chain" id="PRO_5023314631" description="Phosphatidylserine decarboxylase alpha chain" evidence="12">
    <location>
        <begin position="227"/>
        <end position="261"/>
    </location>
</feature>
<keyword evidence="8 12" id="KW-0594">Phospholipid biosynthesis</keyword>
<comment type="subunit">
    <text evidence="12">Heterodimer of a large membrane-associated beta subunit and a small pyruvoyl-containing alpha subunit.</text>
</comment>
<organism evidence="13 14">
    <name type="scientific">Niallia taxi</name>
    <dbReference type="NCBI Taxonomy" id="2499688"/>
    <lineage>
        <taxon>Bacteria</taxon>
        <taxon>Bacillati</taxon>
        <taxon>Bacillota</taxon>
        <taxon>Bacilli</taxon>
        <taxon>Bacillales</taxon>
        <taxon>Bacillaceae</taxon>
        <taxon>Niallia</taxon>
    </lineage>
</organism>
<dbReference type="GO" id="GO:0006646">
    <property type="term" value="P:phosphatidylethanolamine biosynthetic process"/>
    <property type="evidence" value="ECO:0007669"/>
    <property type="project" value="UniProtKB-UniRule"/>
</dbReference>
<reference evidence="13 14" key="1">
    <citation type="submission" date="2019-01" db="EMBL/GenBank/DDBJ databases">
        <title>Bacillus sp. M5HDSG1-1, whole genome shotgun sequence.</title>
        <authorList>
            <person name="Tuo L."/>
        </authorList>
    </citation>
    <scope>NUCLEOTIDE SEQUENCE [LARGE SCALE GENOMIC DNA]</scope>
    <source>
        <strain evidence="13 14">M5HDSG1-1</strain>
    </source>
</reference>
<comment type="caution">
    <text evidence="13">The sequence shown here is derived from an EMBL/GenBank/DDBJ whole genome shotgun (WGS) entry which is preliminary data.</text>
</comment>
<dbReference type="InterPro" id="IPR003817">
    <property type="entry name" value="PS_Dcarbxylase"/>
</dbReference>
<keyword evidence="5 12" id="KW-0443">Lipid metabolism</keyword>
<dbReference type="HAMAP" id="MF_00662">
    <property type="entry name" value="PS_decarb_PSD_B_type1"/>
    <property type="match status" value="1"/>
</dbReference>
<sequence length="261" mass="29438">MKQFFYRFLIELTNSKWSSLLIKKFANSNFSTKIIPSFSKVYEINLEEAEKKTDNFASLHDFFVRKLKSGAREIQHISNGVISPVDAVIEDIGTIKKDKTIIVKGKTYSIEEMLGTQDTLGQYDGGTYLIFYLSPKDYHRIHSPIAGEIMKQWTLGGKSYPVNKYGLKYGKSPLSKNYRTISEVRTASGQHVAVVKVGAMFINSIILSHGNETVSAGEEIAYFSFGSTVVLLFEKDALKMKENIKAPYHVKMGELIGEFMD</sequence>
<comment type="cofactor">
    <cofactor evidence="12">
        <name>pyruvate</name>
        <dbReference type="ChEBI" id="CHEBI:15361"/>
    </cofactor>
    <text evidence="12">Binds 1 pyruvoyl group covalently per subunit.</text>
</comment>
<keyword evidence="9 12" id="KW-0456">Lyase</keyword>
<keyword evidence="2 12" id="KW-1003">Cell membrane</keyword>
<feature type="modified residue" description="Pyruvic acid (Ser); by autocatalysis" evidence="12">
    <location>
        <position position="227"/>
    </location>
</feature>
<feature type="active site" description="Schiff-base intermediate with substrate; via pyruvic acid; for decarboxylase activity" evidence="12">
    <location>
        <position position="227"/>
    </location>
</feature>
<comment type="catalytic activity">
    <reaction evidence="12">
        <text>a 1,2-diacyl-sn-glycero-3-phospho-L-serine + H(+) = a 1,2-diacyl-sn-glycero-3-phosphoethanolamine + CO2</text>
        <dbReference type="Rhea" id="RHEA:20828"/>
        <dbReference type="ChEBI" id="CHEBI:15378"/>
        <dbReference type="ChEBI" id="CHEBI:16526"/>
        <dbReference type="ChEBI" id="CHEBI:57262"/>
        <dbReference type="ChEBI" id="CHEBI:64612"/>
        <dbReference type="EC" id="4.1.1.65"/>
    </reaction>
</comment>
<comment type="subcellular location">
    <subcellularLocation>
        <location evidence="12">Cell membrane</location>
        <topology evidence="12">Peripheral membrane protein</topology>
    </subcellularLocation>
</comment>
<accession>A0A3S2X4N6</accession>
<name>A0A3S2X4N6_9BACI</name>
<evidence type="ECO:0000256" key="10">
    <source>
        <dbReference type="ARBA" id="ARBA00023264"/>
    </source>
</evidence>
<comment type="PTM">
    <text evidence="12">Is synthesized initially as an inactive proenzyme. Formation of the active enzyme involves a self-maturation process in which the active site pyruvoyl group is generated from an internal serine residue via an autocatalytic post-translational modification. Two non-identical subunits are generated from the proenzyme in this reaction, and the pyruvate is formed at the N-terminus of the alpha chain, which is derived from the carboxyl end of the proenzyme. The autoendoproteolytic cleavage occurs by a canonical serine protease mechanism, in which the side chain hydroxyl group of the serine supplies its oxygen atom to form the C-terminus of the beta chain, while the remainder of the serine residue undergoes an oxidative deamination to produce ammonia and the pyruvoyl prosthetic group on the alpha chain. During this reaction, the Ser that is part of the protease active site of the proenzyme becomes the pyruvoyl prosthetic group, which constitutes an essential element of the active site of the mature decarboxylase.</text>
</comment>
<keyword evidence="7 12" id="KW-0865">Zymogen</keyword>
<dbReference type="GO" id="GO:0004609">
    <property type="term" value="F:phosphatidylserine decarboxylase activity"/>
    <property type="evidence" value="ECO:0007669"/>
    <property type="project" value="UniProtKB-UniRule"/>
</dbReference>
<keyword evidence="11 12" id="KW-0670">Pyruvate</keyword>
<dbReference type="InterPro" id="IPR033177">
    <property type="entry name" value="PSD-B"/>
</dbReference>
<feature type="active site" description="Charge relay system; for autoendoproteolytic cleavage activity" evidence="12">
    <location>
        <position position="142"/>
    </location>
</feature>
<dbReference type="EMBL" id="RZTZ01000002">
    <property type="protein sequence ID" value="RVT65156.1"/>
    <property type="molecule type" value="Genomic_DNA"/>
</dbReference>
<dbReference type="Pfam" id="PF02666">
    <property type="entry name" value="PS_Dcarbxylase"/>
    <property type="match status" value="1"/>
</dbReference>
<evidence type="ECO:0000256" key="4">
    <source>
        <dbReference type="ARBA" id="ARBA00022793"/>
    </source>
</evidence>
<keyword evidence="4 12" id="KW-0210">Decarboxylase</keyword>
<keyword evidence="14" id="KW-1185">Reference proteome</keyword>
<evidence type="ECO:0000256" key="9">
    <source>
        <dbReference type="ARBA" id="ARBA00023239"/>
    </source>
</evidence>
<dbReference type="GeneID" id="87616196"/>
<evidence type="ECO:0000256" key="8">
    <source>
        <dbReference type="ARBA" id="ARBA00023209"/>
    </source>
</evidence>
<keyword evidence="10 12" id="KW-1208">Phospholipid metabolism</keyword>
<comment type="pathway">
    <text evidence="12">Phospholipid metabolism; phosphatidylethanolamine biosynthesis; phosphatidylethanolamine from CDP-diacylglycerol: step 2/2.</text>
</comment>
<dbReference type="RefSeq" id="WP_127737377.1">
    <property type="nucleotide sequence ID" value="NZ_CAJCKN010000109.1"/>
</dbReference>
<protein>
    <recommendedName>
        <fullName evidence="12">Phosphatidylserine decarboxylase proenzyme</fullName>
        <ecNumber evidence="12">4.1.1.65</ecNumber>
    </recommendedName>
    <component>
        <recommendedName>
            <fullName evidence="12">Phosphatidylserine decarboxylase alpha chain</fullName>
        </recommendedName>
    </component>
    <component>
        <recommendedName>
            <fullName evidence="12">Phosphatidylserine decarboxylase beta chain</fullName>
        </recommendedName>
    </component>
</protein>
<evidence type="ECO:0000256" key="3">
    <source>
        <dbReference type="ARBA" id="ARBA00022516"/>
    </source>
</evidence>
<evidence type="ECO:0000256" key="11">
    <source>
        <dbReference type="ARBA" id="ARBA00023317"/>
    </source>
</evidence>
<dbReference type="UniPathway" id="UPA00558">
    <property type="reaction ID" value="UER00616"/>
</dbReference>
<feature type="chain" id="PRO_5023314632" description="Phosphatidylserine decarboxylase beta chain" evidence="12">
    <location>
        <begin position="1"/>
        <end position="226"/>
    </location>
</feature>
<dbReference type="Proteomes" id="UP000288024">
    <property type="component" value="Unassembled WGS sequence"/>
</dbReference>
<dbReference type="GO" id="GO:0005886">
    <property type="term" value="C:plasma membrane"/>
    <property type="evidence" value="ECO:0007669"/>
    <property type="project" value="UniProtKB-SubCell"/>
</dbReference>
<comment type="similarity">
    <text evidence="12">Belongs to the phosphatidylserine decarboxylase family. PSD-B subfamily. Prokaryotic type I sub-subfamily.</text>
</comment>
<dbReference type="AlphaFoldDB" id="A0A3S2X4N6"/>
<dbReference type="PANTHER" id="PTHR10067">
    <property type="entry name" value="PHOSPHATIDYLSERINE DECARBOXYLASE"/>
    <property type="match status" value="1"/>
</dbReference>
<dbReference type="NCBIfam" id="TIGR00163">
    <property type="entry name" value="PS_decarb"/>
    <property type="match status" value="1"/>
</dbReference>
<gene>
    <name evidence="12" type="primary">psd</name>
    <name evidence="13" type="ORF">EM808_06505</name>
</gene>
<proteinExistence type="inferred from homology"/>
<evidence type="ECO:0000256" key="7">
    <source>
        <dbReference type="ARBA" id="ARBA00023145"/>
    </source>
</evidence>
<keyword evidence="3 12" id="KW-0444">Lipid biosynthesis</keyword>
<feature type="active site" description="Charge relay system; for autoendoproteolytic cleavage activity" evidence="12">
    <location>
        <position position="86"/>
    </location>
</feature>
<dbReference type="InterPro" id="IPR033178">
    <property type="entry name" value="PSD_type1_pro"/>
</dbReference>